<organism evidence="2 3">
    <name type="scientific">Longimonas halophila</name>
    <dbReference type="NCBI Taxonomy" id="1469170"/>
    <lineage>
        <taxon>Bacteria</taxon>
        <taxon>Pseudomonadati</taxon>
        <taxon>Rhodothermota</taxon>
        <taxon>Rhodothermia</taxon>
        <taxon>Rhodothermales</taxon>
        <taxon>Salisaetaceae</taxon>
        <taxon>Longimonas</taxon>
    </lineage>
</organism>
<comment type="caution">
    <text evidence="2">The sequence shown here is derived from an EMBL/GenBank/DDBJ whole genome shotgun (WGS) entry which is preliminary data.</text>
</comment>
<evidence type="ECO:0000313" key="2">
    <source>
        <dbReference type="EMBL" id="PEN05455.1"/>
    </source>
</evidence>
<dbReference type="OrthoDB" id="1024829at2"/>
<keyword evidence="3" id="KW-1185">Reference proteome</keyword>
<accession>A0A2H3NJ78</accession>
<feature type="compositionally biased region" description="Basic and acidic residues" evidence="1">
    <location>
        <begin position="1"/>
        <end position="16"/>
    </location>
</feature>
<dbReference type="EMBL" id="PDEP01000014">
    <property type="protein sequence ID" value="PEN05455.1"/>
    <property type="molecule type" value="Genomic_DNA"/>
</dbReference>
<proteinExistence type="predicted"/>
<dbReference type="AlphaFoldDB" id="A0A2H3NJ78"/>
<name>A0A2H3NJ78_9BACT</name>
<protein>
    <recommendedName>
        <fullName evidence="4">Transposase DDE domain-containing protein</fullName>
    </recommendedName>
</protein>
<sequence>MIKGAEPGDPHPDQKAKGQTRLAAADRLYSELVSRIRQPIESLFGWIEEKTGIQAASKVRATRGGG</sequence>
<dbReference type="Proteomes" id="UP000221024">
    <property type="component" value="Unassembled WGS sequence"/>
</dbReference>
<feature type="region of interest" description="Disordered" evidence="1">
    <location>
        <begin position="1"/>
        <end position="20"/>
    </location>
</feature>
<evidence type="ECO:0000256" key="1">
    <source>
        <dbReference type="SAM" id="MobiDB-lite"/>
    </source>
</evidence>
<reference evidence="2 3" key="1">
    <citation type="submission" date="2017-10" db="EMBL/GenBank/DDBJ databases">
        <title>Draft genome of Longimonas halophila.</title>
        <authorList>
            <person name="Goh K.M."/>
            <person name="Shamsir M.S."/>
            <person name="Lim S.W."/>
        </authorList>
    </citation>
    <scope>NUCLEOTIDE SEQUENCE [LARGE SCALE GENOMIC DNA]</scope>
    <source>
        <strain evidence="2 3">KCTC 42399</strain>
    </source>
</reference>
<gene>
    <name evidence="2" type="ORF">CRI93_13150</name>
</gene>
<evidence type="ECO:0008006" key="4">
    <source>
        <dbReference type="Google" id="ProtNLM"/>
    </source>
</evidence>
<evidence type="ECO:0000313" key="3">
    <source>
        <dbReference type="Proteomes" id="UP000221024"/>
    </source>
</evidence>